<dbReference type="PANTHER" id="PTHR43734:SF1">
    <property type="entry name" value="PHYTOENE DESATURASE"/>
    <property type="match status" value="1"/>
</dbReference>
<dbReference type="AlphaFoldDB" id="A0AA49GI36"/>
<protein>
    <submittedName>
        <fullName evidence="2">NAD(P)/FAD-dependent oxidoreductase</fullName>
    </submittedName>
</protein>
<comment type="similarity">
    <text evidence="1">Belongs to the carotenoid/retinoid oxidoreductase family.</text>
</comment>
<organism evidence="2">
    <name type="scientific">Roseihalotalea indica</name>
    <dbReference type="NCBI Taxonomy" id="2867963"/>
    <lineage>
        <taxon>Bacteria</taxon>
        <taxon>Pseudomonadati</taxon>
        <taxon>Bacteroidota</taxon>
        <taxon>Cytophagia</taxon>
        <taxon>Cytophagales</taxon>
        <taxon>Catalimonadaceae</taxon>
        <taxon>Roseihalotalea</taxon>
    </lineage>
</organism>
<name>A0AA49GI36_9BACT</name>
<reference evidence="2" key="2">
    <citation type="journal article" date="2024" name="Antonie Van Leeuwenhoek">
        <title>Roseihalotalea indica gen. nov., sp. nov., a halophilic Bacteroidetes from mesopelagic Southwest Indian Ocean with higher carbohydrate metabolic potential.</title>
        <authorList>
            <person name="Chen B."/>
            <person name="Zhang M."/>
            <person name="Lin D."/>
            <person name="Ye J."/>
            <person name="Tang K."/>
        </authorList>
    </citation>
    <scope>NUCLEOTIDE SEQUENCE</scope>
    <source>
        <strain evidence="2">TK19036</strain>
    </source>
</reference>
<gene>
    <name evidence="2" type="ORF">K4G66_19575</name>
</gene>
<dbReference type="InterPro" id="IPR036188">
    <property type="entry name" value="FAD/NAD-bd_sf"/>
</dbReference>
<proteinExistence type="inferred from homology"/>
<reference evidence="2" key="1">
    <citation type="journal article" date="2023" name="Comput. Struct. Biotechnol. J.">
        <title>Discovery of a novel marine Bacteroidetes with a rich repertoire of carbohydrate-active enzymes.</title>
        <authorList>
            <person name="Chen B."/>
            <person name="Liu G."/>
            <person name="Chen Q."/>
            <person name="Wang H."/>
            <person name="Liu L."/>
            <person name="Tang K."/>
        </authorList>
    </citation>
    <scope>NUCLEOTIDE SEQUENCE</scope>
    <source>
        <strain evidence="2">TK19036</strain>
    </source>
</reference>
<evidence type="ECO:0000256" key="1">
    <source>
        <dbReference type="ARBA" id="ARBA00006046"/>
    </source>
</evidence>
<accession>A0AA49GI36</accession>
<dbReference type="Pfam" id="PF13450">
    <property type="entry name" value="NAD_binding_8"/>
    <property type="match status" value="1"/>
</dbReference>
<dbReference type="PANTHER" id="PTHR43734">
    <property type="entry name" value="PHYTOENE DESATURASE"/>
    <property type="match status" value="1"/>
</dbReference>
<sequence>MAFQPPSIIIIGSGMAGLSAGCYAQMNGLSSQIFEKNDRAGGVCTSWQREAYTINGCIHWLVGSSPANTFHKIWQELGAVGDQSFLDHDRFFTFENPDGHTFTLYHDPDRLRNHLL</sequence>
<dbReference type="EMBL" id="CP120682">
    <property type="protein sequence ID" value="WKN34577.1"/>
    <property type="molecule type" value="Genomic_DNA"/>
</dbReference>
<evidence type="ECO:0000313" key="2">
    <source>
        <dbReference type="EMBL" id="WKN34577.1"/>
    </source>
</evidence>
<dbReference type="Gene3D" id="3.50.50.60">
    <property type="entry name" value="FAD/NAD(P)-binding domain"/>
    <property type="match status" value="1"/>
</dbReference>
<dbReference type="SUPFAM" id="SSF51905">
    <property type="entry name" value="FAD/NAD(P)-binding domain"/>
    <property type="match status" value="1"/>
</dbReference>